<feature type="transmembrane region" description="Helical" evidence="6">
    <location>
        <begin position="300"/>
        <end position="324"/>
    </location>
</feature>
<evidence type="ECO:0000256" key="1">
    <source>
        <dbReference type="ARBA" id="ARBA00004141"/>
    </source>
</evidence>
<dbReference type="InterPro" id="IPR002549">
    <property type="entry name" value="AI-2E-like"/>
</dbReference>
<dbReference type="RefSeq" id="WP_103371216.1">
    <property type="nucleotide sequence ID" value="NZ_CBCRVO010000001.1"/>
</dbReference>
<feature type="transmembrane region" description="Helical" evidence="6">
    <location>
        <begin position="101"/>
        <end position="123"/>
    </location>
</feature>
<feature type="transmembrane region" description="Helical" evidence="6">
    <location>
        <begin position="344"/>
        <end position="361"/>
    </location>
</feature>
<dbReference type="AlphaFoldDB" id="A0A2K4FG74"/>
<evidence type="ECO:0000313" key="7">
    <source>
        <dbReference type="EMBL" id="POA09915.1"/>
    </source>
</evidence>
<dbReference type="GO" id="GO:0055085">
    <property type="term" value="P:transmembrane transport"/>
    <property type="evidence" value="ECO:0007669"/>
    <property type="project" value="TreeGrafter"/>
</dbReference>
<name>A0A2K4FG74_9STAP</name>
<accession>A0A2K4FG74</accession>
<organism evidence="7 8">
    <name type="scientific">Staphylococcus argensis</name>
    <dbReference type="NCBI Taxonomy" id="1607738"/>
    <lineage>
        <taxon>Bacteria</taxon>
        <taxon>Bacillati</taxon>
        <taxon>Bacillota</taxon>
        <taxon>Bacilli</taxon>
        <taxon>Bacillales</taxon>
        <taxon>Staphylococcaceae</taxon>
        <taxon>Staphylococcus</taxon>
    </lineage>
</organism>
<evidence type="ECO:0000256" key="4">
    <source>
        <dbReference type="ARBA" id="ARBA00022989"/>
    </source>
</evidence>
<evidence type="ECO:0000256" key="2">
    <source>
        <dbReference type="ARBA" id="ARBA00009773"/>
    </source>
</evidence>
<comment type="subcellular location">
    <subcellularLocation>
        <location evidence="1">Membrane</location>
        <topology evidence="1">Multi-pass membrane protein</topology>
    </subcellularLocation>
</comment>
<evidence type="ECO:0000256" key="5">
    <source>
        <dbReference type="ARBA" id="ARBA00023136"/>
    </source>
</evidence>
<sequence length="416" mass="46946">MEKENHKQQNQKSASQSKKLRLSFPETRFMKFLGGKDIIFGLILLILLGIVIFIFDQISYIFKPFIIIFNTIVAPIVISLILFYLLNPIVNFMERYHISRLWGVVIIFLVITGLITLAVNLLIPVISDQIKSMANSFPHYVDRVNAFIDKFSNYAIISTFYDQIQGNLDKFANKLPTLASDYTDGLGSKLKNFAQTLVNVGIVIATTPFVLFFMLKDGHRFKEFTTGIVPPKFRKDFHDLLEKMSLQVGSYIQGQMIVSLCIGILLYIGYLIIGLDYALILAAIAAVTSVVPYIGPTIAISPAIIIAIITSPIMLLKLIVVWTLAHFFEGHFISPNIMGKTLKIHPLTIIFILLCGGHILGPVGIILGIPGYAILKVLVSHLYLLFKRRYNKYYGEDAGEYDFNNEEKELSRQVKR</sequence>
<feature type="transmembrane region" description="Helical" evidence="6">
    <location>
        <begin position="67"/>
        <end position="86"/>
    </location>
</feature>
<feature type="transmembrane region" description="Helical" evidence="6">
    <location>
        <begin position="196"/>
        <end position="215"/>
    </location>
</feature>
<evidence type="ECO:0000256" key="3">
    <source>
        <dbReference type="ARBA" id="ARBA00022692"/>
    </source>
</evidence>
<protein>
    <submittedName>
        <fullName evidence="7">AI-2E family transporter</fullName>
    </submittedName>
</protein>
<keyword evidence="5 6" id="KW-0472">Membrane</keyword>
<keyword evidence="3 6" id="KW-0812">Transmembrane</keyword>
<evidence type="ECO:0000256" key="6">
    <source>
        <dbReference type="SAM" id="Phobius"/>
    </source>
</evidence>
<feature type="transmembrane region" description="Helical" evidence="6">
    <location>
        <begin position="367"/>
        <end position="386"/>
    </location>
</feature>
<keyword evidence="8" id="KW-1185">Reference proteome</keyword>
<dbReference type="OrthoDB" id="9793390at2"/>
<dbReference type="EMBL" id="PPPX01000001">
    <property type="protein sequence ID" value="POA09915.1"/>
    <property type="molecule type" value="Genomic_DNA"/>
</dbReference>
<proteinExistence type="inferred from homology"/>
<comment type="caution">
    <text evidence="7">The sequence shown here is derived from an EMBL/GenBank/DDBJ whole genome shotgun (WGS) entry which is preliminary data.</text>
</comment>
<reference evidence="7 8" key="1">
    <citation type="submission" date="2017-08" db="EMBL/GenBank/DDBJ databases">
        <title>Draft genome sequences of 64 type strains of genus Staph aureus.</title>
        <authorList>
            <person name="Cole K."/>
            <person name="Golubchik T."/>
            <person name="Russell J."/>
            <person name="Foster D."/>
            <person name="Llewelyn M."/>
            <person name="Wilson D."/>
            <person name="Crook D."/>
            <person name="Paul J."/>
        </authorList>
    </citation>
    <scope>NUCLEOTIDE SEQUENCE [LARGE SCALE GENOMIC DNA]</scope>
    <source>
        <strain evidence="7 8">DSM 29875</strain>
    </source>
</reference>
<keyword evidence="4 6" id="KW-1133">Transmembrane helix</keyword>
<dbReference type="Pfam" id="PF01594">
    <property type="entry name" value="AI-2E_transport"/>
    <property type="match status" value="1"/>
</dbReference>
<comment type="similarity">
    <text evidence="2">Belongs to the autoinducer-2 exporter (AI-2E) (TC 2.A.86) family.</text>
</comment>
<feature type="transmembrane region" description="Helical" evidence="6">
    <location>
        <begin position="38"/>
        <end position="55"/>
    </location>
</feature>
<evidence type="ECO:0000313" key="8">
    <source>
        <dbReference type="Proteomes" id="UP000242712"/>
    </source>
</evidence>
<dbReference type="GO" id="GO:0016020">
    <property type="term" value="C:membrane"/>
    <property type="evidence" value="ECO:0007669"/>
    <property type="project" value="UniProtKB-SubCell"/>
</dbReference>
<dbReference type="PANTHER" id="PTHR21716">
    <property type="entry name" value="TRANSMEMBRANE PROTEIN"/>
    <property type="match status" value="1"/>
</dbReference>
<gene>
    <name evidence="7" type="ORF">CD039_03975</name>
</gene>
<dbReference type="PANTHER" id="PTHR21716:SF69">
    <property type="entry name" value="TRANSPORT PROTEIN YUBA-RELATED"/>
    <property type="match status" value="1"/>
</dbReference>
<dbReference type="Proteomes" id="UP000242712">
    <property type="component" value="Unassembled WGS sequence"/>
</dbReference>
<dbReference type="GeneID" id="98297500"/>